<evidence type="ECO:0000313" key="4">
    <source>
        <dbReference type="Proteomes" id="UP000018936"/>
    </source>
</evidence>
<comment type="caution">
    <text evidence="3">The sequence shown here is derived from an EMBL/GenBank/DDBJ whole genome shotgun (WGS) entry which is preliminary data.</text>
</comment>
<accession>V8NBJ0</accession>
<sequence>MERTETEKKLGKPAGGVGKQYEIGEDRGCSPTHLTPASPPPENMCVHTPMLCICVWVVVVVICGPAVLKDKLRREGCLGIPSMGLIGAPKSAGTLFQVSLKRFAELIRNRQERGGRTRQLKRQKKMRGRSRGGREKEGERERRNKGERKGRRERKKE</sequence>
<feature type="non-terminal residue" evidence="3">
    <location>
        <position position="1"/>
    </location>
</feature>
<feature type="compositionally biased region" description="Basic residues" evidence="1">
    <location>
        <begin position="145"/>
        <end position="157"/>
    </location>
</feature>
<feature type="region of interest" description="Disordered" evidence="1">
    <location>
        <begin position="1"/>
        <end position="23"/>
    </location>
</feature>
<gene>
    <name evidence="3" type="ORF">L345_14814</name>
</gene>
<proteinExistence type="predicted"/>
<name>V8NBJ0_OPHHA</name>
<feature type="compositionally biased region" description="Basic residues" evidence="1">
    <location>
        <begin position="116"/>
        <end position="131"/>
    </location>
</feature>
<keyword evidence="2" id="KW-0472">Membrane</keyword>
<protein>
    <submittedName>
        <fullName evidence="3">Uncharacterized protein</fullName>
    </submittedName>
</protein>
<reference evidence="3 4" key="1">
    <citation type="journal article" date="2013" name="Proc. Natl. Acad. Sci. U.S.A.">
        <title>The king cobra genome reveals dynamic gene evolution and adaptation in the snake venom system.</title>
        <authorList>
            <person name="Vonk F.J."/>
            <person name="Casewell N.R."/>
            <person name="Henkel C.V."/>
            <person name="Heimberg A.M."/>
            <person name="Jansen H.J."/>
            <person name="McCleary R.J."/>
            <person name="Kerkkamp H.M."/>
            <person name="Vos R.A."/>
            <person name="Guerreiro I."/>
            <person name="Calvete J.J."/>
            <person name="Wuster W."/>
            <person name="Woods A.E."/>
            <person name="Logan J.M."/>
            <person name="Harrison R.A."/>
            <person name="Castoe T.A."/>
            <person name="de Koning A.P."/>
            <person name="Pollock D.D."/>
            <person name="Yandell M."/>
            <person name="Calderon D."/>
            <person name="Renjifo C."/>
            <person name="Currier R.B."/>
            <person name="Salgado D."/>
            <person name="Pla D."/>
            <person name="Sanz L."/>
            <person name="Hyder A.S."/>
            <person name="Ribeiro J.M."/>
            <person name="Arntzen J.W."/>
            <person name="van den Thillart G.E."/>
            <person name="Boetzer M."/>
            <person name="Pirovano W."/>
            <person name="Dirks R.P."/>
            <person name="Spaink H.P."/>
            <person name="Duboule D."/>
            <person name="McGlinn E."/>
            <person name="Kini R.M."/>
            <person name="Richardson M.K."/>
        </authorList>
    </citation>
    <scope>NUCLEOTIDE SEQUENCE</scope>
    <source>
        <tissue evidence="3">Blood</tissue>
    </source>
</reference>
<organism evidence="3 4">
    <name type="scientific">Ophiophagus hannah</name>
    <name type="common">King cobra</name>
    <name type="synonym">Naja hannah</name>
    <dbReference type="NCBI Taxonomy" id="8665"/>
    <lineage>
        <taxon>Eukaryota</taxon>
        <taxon>Metazoa</taxon>
        <taxon>Chordata</taxon>
        <taxon>Craniata</taxon>
        <taxon>Vertebrata</taxon>
        <taxon>Euteleostomi</taxon>
        <taxon>Lepidosauria</taxon>
        <taxon>Squamata</taxon>
        <taxon>Bifurcata</taxon>
        <taxon>Unidentata</taxon>
        <taxon>Episquamata</taxon>
        <taxon>Toxicofera</taxon>
        <taxon>Serpentes</taxon>
        <taxon>Colubroidea</taxon>
        <taxon>Elapidae</taxon>
        <taxon>Elapinae</taxon>
        <taxon>Ophiophagus</taxon>
    </lineage>
</organism>
<evidence type="ECO:0000256" key="2">
    <source>
        <dbReference type="SAM" id="Phobius"/>
    </source>
</evidence>
<feature type="transmembrane region" description="Helical" evidence="2">
    <location>
        <begin position="46"/>
        <end position="68"/>
    </location>
</feature>
<evidence type="ECO:0000313" key="3">
    <source>
        <dbReference type="EMBL" id="ETE59455.1"/>
    </source>
</evidence>
<keyword evidence="2" id="KW-1133">Transmembrane helix</keyword>
<dbReference type="Proteomes" id="UP000018936">
    <property type="component" value="Unassembled WGS sequence"/>
</dbReference>
<feature type="region of interest" description="Disordered" evidence="1">
    <location>
        <begin position="111"/>
        <end position="157"/>
    </location>
</feature>
<keyword evidence="4" id="KW-1185">Reference proteome</keyword>
<evidence type="ECO:0000256" key="1">
    <source>
        <dbReference type="SAM" id="MobiDB-lite"/>
    </source>
</evidence>
<feature type="compositionally biased region" description="Basic and acidic residues" evidence="1">
    <location>
        <begin position="132"/>
        <end position="144"/>
    </location>
</feature>
<keyword evidence="2" id="KW-0812">Transmembrane</keyword>
<feature type="compositionally biased region" description="Basic and acidic residues" evidence="1">
    <location>
        <begin position="1"/>
        <end position="10"/>
    </location>
</feature>
<dbReference type="EMBL" id="AZIM01005565">
    <property type="protein sequence ID" value="ETE59455.1"/>
    <property type="molecule type" value="Genomic_DNA"/>
</dbReference>
<dbReference type="AlphaFoldDB" id="V8NBJ0"/>